<evidence type="ECO:0000313" key="2">
    <source>
        <dbReference type="EMBL" id="HAV92495.1"/>
    </source>
</evidence>
<dbReference type="SUPFAM" id="SSF48452">
    <property type="entry name" value="TPR-like"/>
    <property type="match status" value="1"/>
</dbReference>
<keyword evidence="1" id="KW-0802">TPR repeat</keyword>
<dbReference type="Proteomes" id="UP000264062">
    <property type="component" value="Unassembled WGS sequence"/>
</dbReference>
<proteinExistence type="predicted"/>
<feature type="repeat" description="TPR" evidence="1">
    <location>
        <begin position="78"/>
        <end position="111"/>
    </location>
</feature>
<dbReference type="EMBL" id="DMZY01000142">
    <property type="protein sequence ID" value="HAV92495.1"/>
    <property type="molecule type" value="Genomic_DNA"/>
</dbReference>
<protein>
    <recommendedName>
        <fullName evidence="4">Tetratricopeptide repeat protein</fullName>
    </recommendedName>
</protein>
<reference evidence="2 3" key="1">
    <citation type="journal article" date="2018" name="Nat. Biotechnol.">
        <title>A standardized bacterial taxonomy based on genome phylogeny substantially revises the tree of life.</title>
        <authorList>
            <person name="Parks D.H."/>
            <person name="Chuvochina M."/>
            <person name="Waite D.W."/>
            <person name="Rinke C."/>
            <person name="Skarshewski A."/>
            <person name="Chaumeil P.A."/>
            <person name="Hugenholtz P."/>
        </authorList>
    </citation>
    <scope>NUCLEOTIDE SEQUENCE [LARGE SCALE GENOMIC DNA]</scope>
    <source>
        <strain evidence="2">UBA9956</strain>
    </source>
</reference>
<gene>
    <name evidence="2" type="ORF">DCW38_04865</name>
</gene>
<evidence type="ECO:0000256" key="1">
    <source>
        <dbReference type="PROSITE-ProRule" id="PRU00339"/>
    </source>
</evidence>
<evidence type="ECO:0000313" key="3">
    <source>
        <dbReference type="Proteomes" id="UP000264062"/>
    </source>
</evidence>
<dbReference type="Gene3D" id="1.25.40.10">
    <property type="entry name" value="Tetratricopeptide repeat domain"/>
    <property type="match status" value="1"/>
</dbReference>
<organism evidence="2 3">
    <name type="scientific">candidate division WOR-3 bacterium</name>
    <dbReference type="NCBI Taxonomy" id="2052148"/>
    <lineage>
        <taxon>Bacteria</taxon>
        <taxon>Bacteria division WOR-3</taxon>
    </lineage>
</organism>
<name>A0A350HAC9_UNCW3</name>
<evidence type="ECO:0008006" key="4">
    <source>
        <dbReference type="Google" id="ProtNLM"/>
    </source>
</evidence>
<dbReference type="InterPro" id="IPR019734">
    <property type="entry name" value="TPR_rpt"/>
</dbReference>
<dbReference type="InterPro" id="IPR011990">
    <property type="entry name" value="TPR-like_helical_dom_sf"/>
</dbReference>
<accession>A0A350HAC9</accession>
<sequence length="175" mass="20365">MHASRTTNIINHPLKKEKSQTTINGKEFLITKTQDTLENKNQWYGSILYNIGNELARNGSFQLSIAVYTESLKNYPHPSALNNMAASYKYLKDYKSACDCYYNAIKIDKEYTQAYLKLSVLSEAYGYVYEKSSLDYFKIYMQRTGNNIIKSREYIDGFPKEEVEALERLISRLKE</sequence>
<dbReference type="PROSITE" id="PS50005">
    <property type="entry name" value="TPR"/>
    <property type="match status" value="1"/>
</dbReference>
<comment type="caution">
    <text evidence="2">The sequence shown here is derived from an EMBL/GenBank/DDBJ whole genome shotgun (WGS) entry which is preliminary data.</text>
</comment>
<dbReference type="SMART" id="SM00028">
    <property type="entry name" value="TPR"/>
    <property type="match status" value="2"/>
</dbReference>
<dbReference type="AlphaFoldDB" id="A0A350HAC9"/>